<dbReference type="InterPro" id="IPR013430">
    <property type="entry name" value="Toxin_antidote_HigA"/>
</dbReference>
<dbReference type="PANTHER" id="PTHR36924">
    <property type="entry name" value="ANTITOXIN HIGA-1"/>
    <property type="match status" value="1"/>
</dbReference>
<dbReference type="NCBIfam" id="TIGR02607">
    <property type="entry name" value="antidote_HigA"/>
    <property type="match status" value="1"/>
</dbReference>
<proteinExistence type="predicted"/>
<dbReference type="OrthoDB" id="2427207at2759"/>
<protein>
    <submittedName>
        <fullName evidence="2">16200_t:CDS:1</fullName>
    </submittedName>
</protein>
<dbReference type="GO" id="GO:0003677">
    <property type="term" value="F:DNA binding"/>
    <property type="evidence" value="ECO:0007669"/>
    <property type="project" value="UniProtKB-KW"/>
</dbReference>
<dbReference type="Proteomes" id="UP001153678">
    <property type="component" value="Unassembled WGS sequence"/>
</dbReference>
<keyword evidence="3" id="KW-1185">Reference proteome</keyword>
<reference evidence="2" key="1">
    <citation type="submission" date="2022-08" db="EMBL/GenBank/DDBJ databases">
        <authorList>
            <person name="Kallberg Y."/>
            <person name="Tangrot J."/>
            <person name="Rosling A."/>
        </authorList>
    </citation>
    <scope>NUCLEOTIDE SEQUENCE</scope>
    <source>
        <strain evidence="2">Wild A</strain>
    </source>
</reference>
<dbReference type="PANTHER" id="PTHR36924:SF1">
    <property type="entry name" value="ANTITOXIN HIGA-1"/>
    <property type="match status" value="1"/>
</dbReference>
<gene>
    <name evidence="2" type="ORF">FWILDA_LOCUS18944</name>
</gene>
<dbReference type="AlphaFoldDB" id="A0A9W4TBG2"/>
<dbReference type="EMBL" id="CAMKVN010020502">
    <property type="protein sequence ID" value="CAI2199176.1"/>
    <property type="molecule type" value="Genomic_DNA"/>
</dbReference>
<dbReference type="Gene3D" id="1.10.260.40">
    <property type="entry name" value="lambda repressor-like DNA-binding domains"/>
    <property type="match status" value="1"/>
</dbReference>
<evidence type="ECO:0000313" key="2">
    <source>
        <dbReference type="EMBL" id="CAI2199176.1"/>
    </source>
</evidence>
<name>A0A9W4TBG2_9GLOM</name>
<feature type="non-terminal residue" evidence="2">
    <location>
        <position position="73"/>
    </location>
</feature>
<dbReference type="InterPro" id="IPR010982">
    <property type="entry name" value="Lambda_DNA-bd_dom_sf"/>
</dbReference>
<evidence type="ECO:0000313" key="3">
    <source>
        <dbReference type="Proteomes" id="UP001153678"/>
    </source>
</evidence>
<keyword evidence="1" id="KW-0238">DNA-binding</keyword>
<evidence type="ECO:0000256" key="1">
    <source>
        <dbReference type="ARBA" id="ARBA00023125"/>
    </source>
</evidence>
<accession>A0A9W4TBG2</accession>
<organism evidence="2 3">
    <name type="scientific">Funneliformis geosporum</name>
    <dbReference type="NCBI Taxonomy" id="1117311"/>
    <lineage>
        <taxon>Eukaryota</taxon>
        <taxon>Fungi</taxon>
        <taxon>Fungi incertae sedis</taxon>
        <taxon>Mucoromycota</taxon>
        <taxon>Glomeromycotina</taxon>
        <taxon>Glomeromycetes</taxon>
        <taxon>Glomerales</taxon>
        <taxon>Glomeraceae</taxon>
        <taxon>Funneliformis</taxon>
    </lineage>
</organism>
<comment type="caution">
    <text evidence="2">The sequence shown here is derived from an EMBL/GenBank/DDBJ whole genome shotgun (WGS) entry which is preliminary data.</text>
</comment>
<dbReference type="SUPFAM" id="SSF47413">
    <property type="entry name" value="lambda repressor-like DNA-binding domains"/>
    <property type="match status" value="1"/>
</dbReference>
<sequence length="73" mass="8448">MKKELNQKKPVKLPPIHPGEILREELLIPRNISPQELAQSLKVPKEQIQWVCEERGDITPDLATRLSIYFDST</sequence>